<keyword evidence="1" id="KW-0732">Signal</keyword>
<keyword evidence="3" id="KW-1185">Reference proteome</keyword>
<dbReference type="EMBL" id="CAHP01000020">
    <property type="protein sequence ID" value="CCG41398.1"/>
    <property type="molecule type" value="Genomic_DNA"/>
</dbReference>
<organism evidence="2 3">
    <name type="scientific">Magnetospirillum molischianum DSM 120</name>
    <dbReference type="NCBI Taxonomy" id="1150626"/>
    <lineage>
        <taxon>Bacteria</taxon>
        <taxon>Pseudomonadati</taxon>
        <taxon>Pseudomonadota</taxon>
        <taxon>Alphaproteobacteria</taxon>
        <taxon>Rhodospirillales</taxon>
        <taxon>Rhodospirillaceae</taxon>
        <taxon>Magnetospirillum</taxon>
    </lineage>
</organism>
<proteinExistence type="predicted"/>
<evidence type="ECO:0000313" key="2">
    <source>
        <dbReference type="EMBL" id="CCG41398.1"/>
    </source>
</evidence>
<reference evidence="2 3" key="1">
    <citation type="journal article" date="2012" name="J. Bacteriol.">
        <title>Draft Genome Sequence of the Purple Photosynthetic Bacterium Phaeospirillum molischianum DSM120, a Particularly Versatile Bacterium.</title>
        <authorList>
            <person name="Duquesne K."/>
            <person name="Prima V."/>
            <person name="Ji B."/>
            <person name="Rouy Z."/>
            <person name="Medigue C."/>
            <person name="Talla E."/>
            <person name="Sturgis J.N."/>
        </authorList>
    </citation>
    <scope>NUCLEOTIDE SEQUENCE [LARGE SCALE GENOMIC DNA]</scope>
    <source>
        <strain evidence="3">DSM120</strain>
    </source>
</reference>
<feature type="chain" id="PRO_5003611134" description="Secreted protein" evidence="1">
    <location>
        <begin position="19"/>
        <end position="63"/>
    </location>
</feature>
<dbReference type="AlphaFoldDB" id="H8FSR0"/>
<gene>
    <name evidence="2" type="ORF">PHAMO_270239</name>
</gene>
<comment type="caution">
    <text evidence="2">The sequence shown here is derived from an EMBL/GenBank/DDBJ whole genome shotgun (WGS) entry which is preliminary data.</text>
</comment>
<feature type="signal peptide" evidence="1">
    <location>
        <begin position="1"/>
        <end position="18"/>
    </location>
</feature>
<sequence>MFMFMAMLMGMVVVMSSARRTVCMSAGGNHWVRGGVQGGGPVTQAADFSYKRLKVCVGRVRHR</sequence>
<evidence type="ECO:0008006" key="4">
    <source>
        <dbReference type="Google" id="ProtNLM"/>
    </source>
</evidence>
<evidence type="ECO:0000313" key="3">
    <source>
        <dbReference type="Proteomes" id="UP000004169"/>
    </source>
</evidence>
<protein>
    <recommendedName>
        <fullName evidence="4">Secreted protein</fullName>
    </recommendedName>
</protein>
<dbReference type="Proteomes" id="UP000004169">
    <property type="component" value="Unassembled WGS sequence"/>
</dbReference>
<name>H8FSR0_MAGML</name>
<evidence type="ECO:0000256" key="1">
    <source>
        <dbReference type="SAM" id="SignalP"/>
    </source>
</evidence>
<accession>H8FSR0</accession>